<comment type="caution">
    <text evidence="2">The sequence shown here is derived from an EMBL/GenBank/DDBJ whole genome shotgun (WGS) entry which is preliminary data.</text>
</comment>
<proteinExistence type="predicted"/>
<gene>
    <name evidence="2" type="ORF">J3998_01900</name>
</gene>
<dbReference type="RefSeq" id="WP_208147087.1">
    <property type="nucleotide sequence ID" value="NZ_JAGETV010000002.1"/>
</dbReference>
<accession>A0ABS3Q1Y1</accession>
<keyword evidence="3" id="KW-1185">Reference proteome</keyword>
<dbReference type="EMBL" id="JAGETV010000002">
    <property type="protein sequence ID" value="MBO1926317.1"/>
    <property type="molecule type" value="Genomic_DNA"/>
</dbReference>
<evidence type="ECO:0000313" key="2">
    <source>
        <dbReference type="EMBL" id="MBO1926317.1"/>
    </source>
</evidence>
<dbReference type="Gene3D" id="3.90.550.10">
    <property type="entry name" value="Spore Coat Polysaccharide Biosynthesis Protein SpsA, Chain A"/>
    <property type="match status" value="1"/>
</dbReference>
<dbReference type="InterPro" id="IPR029044">
    <property type="entry name" value="Nucleotide-diphossugar_trans"/>
</dbReference>
<dbReference type="PANTHER" id="PTHR43685:SF2">
    <property type="entry name" value="GLYCOSYLTRANSFERASE 2-LIKE DOMAIN-CONTAINING PROTEIN"/>
    <property type="match status" value="1"/>
</dbReference>
<evidence type="ECO:0000313" key="3">
    <source>
        <dbReference type="Proteomes" id="UP000664835"/>
    </source>
</evidence>
<dbReference type="InterPro" id="IPR001173">
    <property type="entry name" value="Glyco_trans_2-like"/>
</dbReference>
<dbReference type="CDD" id="cd00761">
    <property type="entry name" value="Glyco_tranf_GTA_type"/>
    <property type="match status" value="1"/>
</dbReference>
<feature type="domain" description="Glycosyltransferase 2-like" evidence="1">
    <location>
        <begin position="6"/>
        <end position="128"/>
    </location>
</feature>
<dbReference type="SUPFAM" id="SSF53448">
    <property type="entry name" value="Nucleotide-diphospho-sugar transferases"/>
    <property type="match status" value="1"/>
</dbReference>
<evidence type="ECO:0000259" key="1">
    <source>
        <dbReference type="Pfam" id="PF00535"/>
    </source>
</evidence>
<organism evidence="2 3">
    <name type="scientific">Thiomicrorhabdus marina</name>
    <dbReference type="NCBI Taxonomy" id="2818442"/>
    <lineage>
        <taxon>Bacteria</taxon>
        <taxon>Pseudomonadati</taxon>
        <taxon>Pseudomonadota</taxon>
        <taxon>Gammaproteobacteria</taxon>
        <taxon>Thiotrichales</taxon>
        <taxon>Piscirickettsiaceae</taxon>
        <taxon>Thiomicrorhabdus</taxon>
    </lineage>
</organism>
<protein>
    <submittedName>
        <fullName evidence="2">Glycosyltransferase family 2 protein</fullName>
    </submittedName>
</protein>
<name>A0ABS3Q1Y1_9GAMM</name>
<reference evidence="2 3" key="1">
    <citation type="submission" date="2021-03" db="EMBL/GenBank/DDBJ databases">
        <title>Thiomicrorhabdus sp.nov.,novel sulfur-oxidizing bacteria isolated from coastal sediment.</title>
        <authorList>
            <person name="Liu X."/>
        </authorList>
    </citation>
    <scope>NUCLEOTIDE SEQUENCE [LARGE SCALE GENOMIC DNA]</scope>
    <source>
        <strain evidence="2 3">6S2-11</strain>
    </source>
</reference>
<dbReference type="Proteomes" id="UP000664835">
    <property type="component" value="Unassembled WGS sequence"/>
</dbReference>
<dbReference type="Pfam" id="PF00535">
    <property type="entry name" value="Glycos_transf_2"/>
    <property type="match status" value="1"/>
</dbReference>
<sequence length="343" mass="39201">MSVTISAIVPVYNGQDYIEKCLDSILNQTFTDFDVIVVNDGSTDNTSKIISKYQKIDDRVKVISQANQGLSGARNTGISHSNGHFIVFIDGDDWIDKDMFKALLDKANGSELVACSYYREFSGMSLVRKFSIEGMLEKEDYLSLLVCPINQGKADPSELDIFGTVWGKLFHSSIIRDKSITFLPYGEIGSNEDLPFNLQYARHIKNAFIIDSPYLHYRRDNESSLTSGYKPLLSEQFPKLHNYVYNLLGNHTKLLELYDYRVAFNLIGLGLNELRNPKGFFSRYKAIDKILNNSHYSKSLRKAPINKMNLKWKVLFFSAKHKLTPIVYLLLRTISLILKFRNS</sequence>
<dbReference type="PANTHER" id="PTHR43685">
    <property type="entry name" value="GLYCOSYLTRANSFERASE"/>
    <property type="match status" value="1"/>
</dbReference>
<dbReference type="InterPro" id="IPR050834">
    <property type="entry name" value="Glycosyltransf_2"/>
</dbReference>